<keyword evidence="1" id="KW-0812">Transmembrane</keyword>
<name>A0ABQ9WAB1_SAGOE</name>
<keyword evidence="1" id="KW-1133">Transmembrane helix</keyword>
<keyword evidence="3" id="KW-1185">Reference proteome</keyword>
<evidence type="ECO:0000256" key="1">
    <source>
        <dbReference type="SAM" id="Phobius"/>
    </source>
</evidence>
<accession>A0ABQ9WAB1</accession>
<protein>
    <submittedName>
        <fullName evidence="2">Pentatricopeptide repeat-containing protein 2, mitochondrial</fullName>
    </submittedName>
</protein>
<comment type="caution">
    <text evidence="2">The sequence shown here is derived from an EMBL/GenBank/DDBJ whole genome shotgun (WGS) entry which is preliminary data.</text>
</comment>
<proteinExistence type="predicted"/>
<organism evidence="2 3">
    <name type="scientific">Saguinus oedipus</name>
    <name type="common">Cotton-top tamarin</name>
    <name type="synonym">Oedipomidas oedipus</name>
    <dbReference type="NCBI Taxonomy" id="9490"/>
    <lineage>
        <taxon>Eukaryota</taxon>
        <taxon>Metazoa</taxon>
        <taxon>Chordata</taxon>
        <taxon>Craniata</taxon>
        <taxon>Vertebrata</taxon>
        <taxon>Euteleostomi</taxon>
        <taxon>Mammalia</taxon>
        <taxon>Eutheria</taxon>
        <taxon>Euarchontoglires</taxon>
        <taxon>Primates</taxon>
        <taxon>Haplorrhini</taxon>
        <taxon>Platyrrhini</taxon>
        <taxon>Cebidae</taxon>
        <taxon>Callitrichinae</taxon>
        <taxon>Saguinus</taxon>
    </lineage>
</organism>
<evidence type="ECO:0000313" key="2">
    <source>
        <dbReference type="EMBL" id="KAK2117984.1"/>
    </source>
</evidence>
<evidence type="ECO:0000313" key="3">
    <source>
        <dbReference type="Proteomes" id="UP001266305"/>
    </source>
</evidence>
<dbReference type="Proteomes" id="UP001266305">
    <property type="component" value="Unassembled WGS sequence"/>
</dbReference>
<keyword evidence="1" id="KW-0472">Membrane</keyword>
<feature type="transmembrane region" description="Helical" evidence="1">
    <location>
        <begin position="120"/>
        <end position="137"/>
    </location>
</feature>
<sequence>MVRDSMAAALRPSSGVLLQALQISVYPGVGGSGSACYRCPLGGIGGLSPGKEERDGREGTKRYLLTENIVKLKEFQHKKVAVACNLPGTKGILDLFDQIQRQGRMIDCNDAEMILSLKNCLLLFGGLFCPLPIAWYLNMLSNS</sequence>
<gene>
    <name evidence="2" type="primary">PTCD2_1</name>
    <name evidence="2" type="ORF">P7K49_004871</name>
</gene>
<dbReference type="EMBL" id="JASSZA010000002">
    <property type="protein sequence ID" value="KAK2117984.1"/>
    <property type="molecule type" value="Genomic_DNA"/>
</dbReference>
<reference evidence="2 3" key="1">
    <citation type="submission" date="2023-05" db="EMBL/GenBank/DDBJ databases">
        <title>B98-5 Cell Line De Novo Hybrid Assembly: An Optical Mapping Approach.</title>
        <authorList>
            <person name="Kananen K."/>
            <person name="Auerbach J.A."/>
            <person name="Kautto E."/>
            <person name="Blachly J.S."/>
        </authorList>
    </citation>
    <scope>NUCLEOTIDE SEQUENCE [LARGE SCALE GENOMIC DNA]</scope>
    <source>
        <strain evidence="2">B95-8</strain>
        <tissue evidence="2">Cell line</tissue>
    </source>
</reference>